<evidence type="ECO:0000256" key="3">
    <source>
        <dbReference type="SAM" id="Coils"/>
    </source>
</evidence>
<feature type="compositionally biased region" description="Basic and acidic residues" evidence="4">
    <location>
        <begin position="844"/>
        <end position="857"/>
    </location>
</feature>
<dbReference type="PANTHER" id="PTHR31580:SF4">
    <property type="entry name" value="FILAMENT-LIKE PLANT PROTEIN 6"/>
    <property type="match status" value="1"/>
</dbReference>
<keyword evidence="6" id="KW-1185">Reference proteome</keyword>
<feature type="compositionally biased region" description="Low complexity" evidence="4">
    <location>
        <begin position="979"/>
        <end position="991"/>
    </location>
</feature>
<dbReference type="PANTHER" id="PTHR31580">
    <property type="entry name" value="FILAMENT-LIKE PLANT PROTEIN 4"/>
    <property type="match status" value="1"/>
</dbReference>
<dbReference type="Pfam" id="PF05911">
    <property type="entry name" value="FPP"/>
    <property type="match status" value="2"/>
</dbReference>
<organism evidence="5 6">
    <name type="scientific">Ceratodon purpureus</name>
    <name type="common">Fire moss</name>
    <name type="synonym">Dicranum purpureum</name>
    <dbReference type="NCBI Taxonomy" id="3225"/>
    <lineage>
        <taxon>Eukaryota</taxon>
        <taxon>Viridiplantae</taxon>
        <taxon>Streptophyta</taxon>
        <taxon>Embryophyta</taxon>
        <taxon>Bryophyta</taxon>
        <taxon>Bryophytina</taxon>
        <taxon>Bryopsida</taxon>
        <taxon>Dicranidae</taxon>
        <taxon>Pseudoditrichales</taxon>
        <taxon>Ditrichaceae</taxon>
        <taxon>Ceratodon</taxon>
    </lineage>
</organism>
<comment type="caution">
    <text evidence="5">The sequence shown here is derived from an EMBL/GenBank/DDBJ whole genome shotgun (WGS) entry which is preliminary data.</text>
</comment>
<feature type="region of interest" description="Disordered" evidence="4">
    <location>
        <begin position="610"/>
        <end position="632"/>
    </location>
</feature>
<evidence type="ECO:0000256" key="2">
    <source>
        <dbReference type="ARBA" id="ARBA00023054"/>
    </source>
</evidence>
<dbReference type="InterPro" id="IPR008587">
    <property type="entry name" value="FPP_plant"/>
</dbReference>
<feature type="compositionally biased region" description="Polar residues" evidence="4">
    <location>
        <begin position="1034"/>
        <end position="1050"/>
    </location>
</feature>
<gene>
    <name evidence="5" type="ORF">KC19_1G070900</name>
</gene>
<evidence type="ECO:0000256" key="4">
    <source>
        <dbReference type="SAM" id="MobiDB-lite"/>
    </source>
</evidence>
<dbReference type="Gene3D" id="1.20.120.330">
    <property type="entry name" value="Nucleotidyltransferases domain 2"/>
    <property type="match status" value="1"/>
</dbReference>
<dbReference type="Proteomes" id="UP000822688">
    <property type="component" value="Chromosome 1"/>
</dbReference>
<sequence>MMERELDRRRGWPWKNRKNISLSGSIDGSPSAPVKLFDEQEVARILQDQVRIGDEQMVEALNAADAKHAEKEKAWSEKLAAVSEKLTAAISEITIKDNLVKQHIKVAEEAVVGWEKAESEAAEFKAELENATKLRLETEDRARHLDGALKELMEQLRGGREEHDKRLHDTIVKKTREFDKLRLEMEAKMTELSKSLSDCRTQLIESHAENEALNHALKDRSRMIAELNDIRAHAETDSKILRVRLEGLEKENFDLKYKIHSITKELETRRAELEYGKKTSDVLSRHHADNVKKIVKLEDECNRLRMMVRKKLPNTAAIVRMKQELDALGKESGSDSGRPRRRPLHRSHSSGVPLDFLPVHELQEDLQSPRDTSQAVVERIANMDEETRMLKEALAKRNDELQAARVMCAKTASRLTAVEDELEMLRAASPELAHRNDASSSACSTSSMPISESSKRALSKNGSQKFSLMNDFSETERLVHVPSRSESTVNGPDIPEFQQQIAGLEDALAAKSRELEEANQMCEELSVKLTAAENQYSALQSRNAANEQSVITLQDRLDNLLESHENIPEAEEHIPEAAAAPEFQLELAAAVKSVLQATESLAQALQLGSAPEAGADGTTGSSTKSTHWQDPKLESSMSNLASIVSEGEIYSVSFLSGLSSTLACITEICNVVTQNPQKDGELKAEVAQLEEALHRLQEERAVVESRMQVELNRVSDLEREIEQLQAEKAEIVQQLSDVEVQIREANESVDTLKEQLKEAEIVIAELRLQQDHQKHEDDLIEEELLELSSSHPQLLKTMRAADAEMNELHAKLAALEVELQGERRRHHDVVAKLEDLQEQIHRGVGRKTDSGSVHSKEFPPPFMGEDEISKSARQEREISAAALAECQRTILALGKQLKILGFSESRELNLKGADTPDSIRRMTETMELLRWQTEASDQNPPPRKSSVVTESDFTDGPISVPASPARSDLEAPSTPESPATARRTVSVRTVRPFQLPKPPLSNGEVTISAPNHNATESVQEKSASTYTRFHARSPSETSVSSGHSNGNSMV</sequence>
<feature type="region of interest" description="Disordered" evidence="4">
    <location>
        <begin position="432"/>
        <end position="458"/>
    </location>
</feature>
<evidence type="ECO:0000313" key="5">
    <source>
        <dbReference type="EMBL" id="KAG0590089.1"/>
    </source>
</evidence>
<feature type="region of interest" description="Disordered" evidence="4">
    <location>
        <begin position="932"/>
        <end position="1050"/>
    </location>
</feature>
<reference evidence="5" key="1">
    <citation type="submission" date="2020-06" db="EMBL/GenBank/DDBJ databases">
        <title>WGS assembly of Ceratodon purpureus strain R40.</title>
        <authorList>
            <person name="Carey S.B."/>
            <person name="Jenkins J."/>
            <person name="Shu S."/>
            <person name="Lovell J.T."/>
            <person name="Sreedasyam A."/>
            <person name="Maumus F."/>
            <person name="Tiley G.P."/>
            <person name="Fernandez-Pozo N."/>
            <person name="Barry K."/>
            <person name="Chen C."/>
            <person name="Wang M."/>
            <person name="Lipzen A."/>
            <person name="Daum C."/>
            <person name="Saski C.A."/>
            <person name="Payton A.C."/>
            <person name="Mcbreen J.C."/>
            <person name="Conrad R.E."/>
            <person name="Kollar L.M."/>
            <person name="Olsson S."/>
            <person name="Huttunen S."/>
            <person name="Landis J.B."/>
            <person name="Wickett N.J."/>
            <person name="Johnson M.G."/>
            <person name="Rensing S.A."/>
            <person name="Grimwood J."/>
            <person name="Schmutz J."/>
            <person name="Mcdaniel S.F."/>
        </authorList>
    </citation>
    <scope>NUCLEOTIDE SEQUENCE</scope>
    <source>
        <strain evidence="5">R40</strain>
    </source>
</reference>
<protein>
    <submittedName>
        <fullName evidence="5">Uncharacterized protein</fullName>
    </submittedName>
</protein>
<keyword evidence="2 3" id="KW-0175">Coiled coil</keyword>
<evidence type="ECO:0000313" key="6">
    <source>
        <dbReference type="Proteomes" id="UP000822688"/>
    </source>
</evidence>
<feature type="coiled-coil region" evidence="3">
    <location>
        <begin position="679"/>
        <end position="839"/>
    </location>
</feature>
<feature type="coiled-coil region" evidence="3">
    <location>
        <begin position="114"/>
        <end position="141"/>
    </location>
</feature>
<dbReference type="AlphaFoldDB" id="A0A8T0J4W4"/>
<feature type="region of interest" description="Disordered" evidence="4">
    <location>
        <begin position="327"/>
        <end position="355"/>
    </location>
</feature>
<accession>A0A8T0J4W4</accession>
<name>A0A8T0J4W4_CERPU</name>
<feature type="region of interest" description="Disordered" evidence="4">
    <location>
        <begin position="844"/>
        <end position="863"/>
    </location>
</feature>
<dbReference type="Gene3D" id="1.10.287.1490">
    <property type="match status" value="1"/>
</dbReference>
<feature type="compositionally biased region" description="Low complexity" evidence="4">
    <location>
        <begin position="439"/>
        <end position="451"/>
    </location>
</feature>
<evidence type="ECO:0000256" key="1">
    <source>
        <dbReference type="ARBA" id="ARBA00005921"/>
    </source>
</evidence>
<feature type="compositionally biased region" description="Basic residues" evidence="4">
    <location>
        <begin position="339"/>
        <end position="348"/>
    </location>
</feature>
<proteinExistence type="inferred from homology"/>
<feature type="compositionally biased region" description="Polar residues" evidence="4">
    <location>
        <begin position="1003"/>
        <end position="1027"/>
    </location>
</feature>
<comment type="similarity">
    <text evidence="1">Belongs to the FPP family.</text>
</comment>
<dbReference type="EMBL" id="CM026421">
    <property type="protein sequence ID" value="KAG0590089.1"/>
    <property type="molecule type" value="Genomic_DNA"/>
</dbReference>
<feature type="coiled-coil region" evidence="3">
    <location>
        <begin position="494"/>
        <end position="549"/>
    </location>
</feature>